<feature type="transmembrane region" description="Helical" evidence="6">
    <location>
        <begin position="6"/>
        <end position="22"/>
    </location>
</feature>
<keyword evidence="6" id="KW-0812">Transmembrane</keyword>
<dbReference type="InterPro" id="IPR017972">
    <property type="entry name" value="Cyt_P450_CS"/>
</dbReference>
<evidence type="ECO:0000313" key="7">
    <source>
        <dbReference type="EnsemblMetazoa" id="G28892.1:cds"/>
    </source>
</evidence>
<dbReference type="GO" id="GO:0020037">
    <property type="term" value="F:heme binding"/>
    <property type="evidence" value="ECO:0007669"/>
    <property type="project" value="InterPro"/>
</dbReference>
<keyword evidence="2 4" id="KW-0479">Metal-binding</keyword>
<accession>A0A8W8LNR1</accession>
<evidence type="ECO:0000256" key="6">
    <source>
        <dbReference type="SAM" id="Phobius"/>
    </source>
</evidence>
<dbReference type="PRINTS" id="PR00463">
    <property type="entry name" value="EP450I"/>
</dbReference>
<evidence type="ECO:0000256" key="4">
    <source>
        <dbReference type="PIRSR" id="PIRSR602401-1"/>
    </source>
</evidence>
<dbReference type="GO" id="GO:0008395">
    <property type="term" value="F:steroid hydroxylase activity"/>
    <property type="evidence" value="ECO:0007669"/>
    <property type="project" value="TreeGrafter"/>
</dbReference>
<keyword evidence="5" id="KW-0560">Oxidoreductase</keyword>
<dbReference type="Proteomes" id="UP000005408">
    <property type="component" value="Unassembled WGS sequence"/>
</dbReference>
<dbReference type="AlphaFoldDB" id="A0A8W8LNR1"/>
<dbReference type="SUPFAM" id="SSF48264">
    <property type="entry name" value="Cytochrome P450"/>
    <property type="match status" value="2"/>
</dbReference>
<dbReference type="GO" id="GO:0005737">
    <property type="term" value="C:cytoplasm"/>
    <property type="evidence" value="ECO:0007669"/>
    <property type="project" value="TreeGrafter"/>
</dbReference>
<reference evidence="7" key="1">
    <citation type="submission" date="2022-08" db="UniProtKB">
        <authorList>
            <consortium name="EnsemblMetazoa"/>
        </authorList>
    </citation>
    <scope>IDENTIFICATION</scope>
    <source>
        <strain evidence="7">05x7-T-G4-1.051#20</strain>
    </source>
</reference>
<dbReference type="EnsemblMetazoa" id="G28892.1">
    <property type="protein sequence ID" value="G28892.1:cds"/>
    <property type="gene ID" value="G28892"/>
</dbReference>
<dbReference type="InterPro" id="IPR002401">
    <property type="entry name" value="Cyt_P450_E_grp-I"/>
</dbReference>
<dbReference type="PANTHER" id="PTHR24300:SF403">
    <property type="entry name" value="CYTOCHROME P450 306A1"/>
    <property type="match status" value="1"/>
</dbReference>
<dbReference type="PANTHER" id="PTHR24300">
    <property type="entry name" value="CYTOCHROME P450 508A4-RELATED"/>
    <property type="match status" value="1"/>
</dbReference>
<dbReference type="Pfam" id="PF00067">
    <property type="entry name" value="p450"/>
    <property type="match status" value="2"/>
</dbReference>
<dbReference type="PROSITE" id="PS00086">
    <property type="entry name" value="CYTOCHROME_P450"/>
    <property type="match status" value="1"/>
</dbReference>
<dbReference type="InterPro" id="IPR050182">
    <property type="entry name" value="Cytochrome_P450_fam2"/>
</dbReference>
<sequence>MTDYLTWAILVITLLVFFIYFLERRRLQKLPPGPLGLPILGVLPRFDFRDIETYRRLRRQYGDIYSLNLGLQKVVVVCGYEMLREVFVVNGDATSDRPQNYLMKELSENAERRRLQKLPPGPLGLPILGVLPRFDFRDIETYRRLRRQYGDIYSLNLGLQKVVVVCGYEMLREVFVVNGDATSDRPQNYLMKELSENAGVVATSGPVWRELRNFCLRTLRDLGYNKRFIDKCVQEEIPYVFDEIEHCIGQPFDIKPLIQMSISNIVCSIVYGKRYDYQDPEFRKLIANMSTVFEKGSSTGAINFFPFLRFLPGDLFGVKKLKECYQVEVEFNKQRIKDHKTFFNPRDPPRDYIDSILFAQTKTEILNKTQVYHHISEMFAAGTDTTATALRWALLYLIHYPEVQDKMASEIMQVTDGARLPVIADKVNMPYSTAVVTEVLRMGNVAPLSLPHVTSQDFTVAGYLIPKDTTLIPCLSSFTHDADMFPNPHKFDPGRYINSEGFLRGREKVLAFSLGKRSCLGESLAIMELFLFLTSLVQRYKFSMKDSSNPPSLKEIFGLTYSPIPYQLVASKRD</sequence>
<dbReference type="InterPro" id="IPR001128">
    <property type="entry name" value="Cyt_P450"/>
</dbReference>
<keyword evidence="3 4" id="KW-0408">Iron</keyword>
<keyword evidence="5" id="KW-0503">Monooxygenase</keyword>
<dbReference type="GO" id="GO:0006805">
    <property type="term" value="P:xenobiotic metabolic process"/>
    <property type="evidence" value="ECO:0007669"/>
    <property type="project" value="TreeGrafter"/>
</dbReference>
<dbReference type="FunFam" id="1.10.630.10:FF:000094">
    <property type="entry name" value="cytochrome P450 2J6-like"/>
    <property type="match status" value="1"/>
</dbReference>
<dbReference type="PRINTS" id="PR00385">
    <property type="entry name" value="P450"/>
</dbReference>
<dbReference type="GO" id="GO:0016712">
    <property type="term" value="F:oxidoreductase activity, acting on paired donors, with incorporation or reduction of molecular oxygen, reduced flavin or flavoprotein as one donor, and incorporation of one atom of oxygen"/>
    <property type="evidence" value="ECO:0007669"/>
    <property type="project" value="TreeGrafter"/>
</dbReference>
<evidence type="ECO:0000313" key="8">
    <source>
        <dbReference type="Proteomes" id="UP000005408"/>
    </source>
</evidence>
<dbReference type="Gene3D" id="1.10.630.10">
    <property type="entry name" value="Cytochrome P450"/>
    <property type="match status" value="2"/>
</dbReference>
<comment type="similarity">
    <text evidence="1 5">Belongs to the cytochrome P450 family.</text>
</comment>
<comment type="cofactor">
    <cofactor evidence="4">
        <name>heme</name>
        <dbReference type="ChEBI" id="CHEBI:30413"/>
    </cofactor>
</comment>
<dbReference type="InterPro" id="IPR036396">
    <property type="entry name" value="Cyt_P450_sf"/>
</dbReference>
<evidence type="ECO:0000256" key="2">
    <source>
        <dbReference type="ARBA" id="ARBA00022723"/>
    </source>
</evidence>
<keyword evidence="8" id="KW-1185">Reference proteome</keyword>
<proteinExistence type="inferred from homology"/>
<keyword evidence="6" id="KW-0472">Membrane</keyword>
<evidence type="ECO:0000256" key="3">
    <source>
        <dbReference type="ARBA" id="ARBA00023004"/>
    </source>
</evidence>
<dbReference type="GO" id="GO:0005506">
    <property type="term" value="F:iron ion binding"/>
    <property type="evidence" value="ECO:0007669"/>
    <property type="project" value="InterPro"/>
</dbReference>
<dbReference type="GO" id="GO:0006082">
    <property type="term" value="P:organic acid metabolic process"/>
    <property type="evidence" value="ECO:0007669"/>
    <property type="project" value="TreeGrafter"/>
</dbReference>
<protein>
    <submittedName>
        <fullName evidence="7">Uncharacterized protein</fullName>
    </submittedName>
</protein>
<organism evidence="7 8">
    <name type="scientific">Magallana gigas</name>
    <name type="common">Pacific oyster</name>
    <name type="synonym">Crassostrea gigas</name>
    <dbReference type="NCBI Taxonomy" id="29159"/>
    <lineage>
        <taxon>Eukaryota</taxon>
        <taxon>Metazoa</taxon>
        <taxon>Spiralia</taxon>
        <taxon>Lophotrochozoa</taxon>
        <taxon>Mollusca</taxon>
        <taxon>Bivalvia</taxon>
        <taxon>Autobranchia</taxon>
        <taxon>Pteriomorphia</taxon>
        <taxon>Ostreida</taxon>
        <taxon>Ostreoidea</taxon>
        <taxon>Ostreidae</taxon>
        <taxon>Magallana</taxon>
    </lineage>
</organism>
<keyword evidence="6" id="KW-1133">Transmembrane helix</keyword>
<evidence type="ECO:0000256" key="5">
    <source>
        <dbReference type="RuleBase" id="RU000461"/>
    </source>
</evidence>
<name>A0A8W8LNR1_MAGGI</name>
<keyword evidence="4 5" id="KW-0349">Heme</keyword>
<feature type="binding site" description="axial binding residue" evidence="4">
    <location>
        <position position="519"/>
    </location>
    <ligand>
        <name>heme</name>
        <dbReference type="ChEBI" id="CHEBI:30413"/>
    </ligand>
    <ligandPart>
        <name>Fe</name>
        <dbReference type="ChEBI" id="CHEBI:18248"/>
    </ligandPart>
</feature>
<evidence type="ECO:0000256" key="1">
    <source>
        <dbReference type="ARBA" id="ARBA00010617"/>
    </source>
</evidence>